<organism evidence="2 3">
    <name type="scientific">Pichia inconspicua</name>
    <dbReference type="NCBI Taxonomy" id="52247"/>
    <lineage>
        <taxon>Eukaryota</taxon>
        <taxon>Fungi</taxon>
        <taxon>Dikarya</taxon>
        <taxon>Ascomycota</taxon>
        <taxon>Saccharomycotina</taxon>
        <taxon>Pichiomycetes</taxon>
        <taxon>Pichiales</taxon>
        <taxon>Pichiaceae</taxon>
        <taxon>Pichia</taxon>
    </lineage>
</organism>
<dbReference type="OrthoDB" id="3995400at2759"/>
<keyword evidence="3" id="KW-1185">Reference proteome</keyword>
<proteinExistence type="predicted"/>
<gene>
    <name evidence="2" type="ORF">CANINC_000841</name>
</gene>
<dbReference type="AlphaFoldDB" id="A0A4T0X4X2"/>
<reference evidence="2 3" key="1">
    <citation type="journal article" date="2019" name="Front. Genet.">
        <title>Whole-Genome Sequencing of the Opportunistic Yeast Pathogen Candida inconspicua Uncovers Its Hybrid Origin.</title>
        <authorList>
            <person name="Mixao V."/>
            <person name="Hansen A.P."/>
            <person name="Saus E."/>
            <person name="Boekhout T."/>
            <person name="Lass-Florl C."/>
            <person name="Gabaldon T."/>
        </authorList>
    </citation>
    <scope>NUCLEOTIDE SEQUENCE [LARGE SCALE GENOMIC DNA]</scope>
    <source>
        <strain evidence="2 3">CBS 180</strain>
    </source>
</reference>
<evidence type="ECO:0000313" key="2">
    <source>
        <dbReference type="EMBL" id="TID30488.1"/>
    </source>
</evidence>
<feature type="compositionally biased region" description="Acidic residues" evidence="1">
    <location>
        <begin position="128"/>
        <end position="144"/>
    </location>
</feature>
<sequence>MKEHSEHLDELKSMLTTIKTNHDKLAQSENNQNTSDSLMAYIYKIVKPVTTIMKNTEDAKSDDESIYEDENTVTKTIFRSSSFDEPEDQLFNSSKPLEEKFDCNSNNSAKSKAFSLHDFSNSFNITDSENDDDECDDNSQNDELESLDIDQVDKIVVEKVTEIAQKFEKVKMEEEYPSINSSTGSIKFDDIIAGDILGDLEVDEKSDKLKNQEPPLSIDEQKIVNCIVKQLKEQLDPTLQNLADASQKYELAKTIYKLPSISNINPQLREQSMKKIKQKKFKLEFHEDIIKSMVKTETVKRENGKAQTLMFSEQEQIKMNFNKFRHLSTIIEQPSLENTKESTNIYCYNRQKDSRTVEMLSTDELQCLLKQVDNIEREETKVSKLISLFETNKPKSKSICKLTDLELKQTIIGELKKRSL</sequence>
<dbReference type="EMBL" id="SELW01000141">
    <property type="protein sequence ID" value="TID30488.1"/>
    <property type="molecule type" value="Genomic_DNA"/>
</dbReference>
<accession>A0A4T0X4X2</accession>
<evidence type="ECO:0000313" key="3">
    <source>
        <dbReference type="Proteomes" id="UP000307173"/>
    </source>
</evidence>
<name>A0A4T0X4X2_9ASCO</name>
<comment type="caution">
    <text evidence="2">The sequence shown here is derived from an EMBL/GenBank/DDBJ whole genome shotgun (WGS) entry which is preliminary data.</text>
</comment>
<dbReference type="Proteomes" id="UP000307173">
    <property type="component" value="Unassembled WGS sequence"/>
</dbReference>
<protein>
    <submittedName>
        <fullName evidence="2">Uncharacterized protein</fullName>
    </submittedName>
</protein>
<feature type="region of interest" description="Disordered" evidence="1">
    <location>
        <begin position="125"/>
        <end position="144"/>
    </location>
</feature>
<evidence type="ECO:0000256" key="1">
    <source>
        <dbReference type="SAM" id="MobiDB-lite"/>
    </source>
</evidence>